<sequence>MANYRLKELSTIGEAKDFELVDSDGEAARSTASFPTSRGLSSARVKVLTPTIPASVSGEEFGYEIAWRIERNDRAMEFFEFGDVITVRAGGGIHTLVVKDGKVTSNFAPDFLYN</sequence>
<organism evidence="1 2">
    <name type="scientific">Salinibacter ruber</name>
    <dbReference type="NCBI Taxonomy" id="146919"/>
    <lineage>
        <taxon>Bacteria</taxon>
        <taxon>Pseudomonadati</taxon>
        <taxon>Rhodothermota</taxon>
        <taxon>Rhodothermia</taxon>
        <taxon>Rhodothermales</taxon>
        <taxon>Salinibacteraceae</taxon>
        <taxon>Salinibacter</taxon>
    </lineage>
</organism>
<dbReference type="AlphaFoldDB" id="A0A9X2R7S4"/>
<dbReference type="Proteomes" id="UP001155034">
    <property type="component" value="Unassembled WGS sequence"/>
</dbReference>
<accession>A0A9X2R7S4</accession>
<gene>
    <name evidence="1" type="ORF">GGP82_002461</name>
</gene>
<evidence type="ECO:0000313" key="2">
    <source>
        <dbReference type="Proteomes" id="UP001155034"/>
    </source>
</evidence>
<proteinExistence type="predicted"/>
<reference evidence="1" key="1">
    <citation type="submission" date="2022-08" db="EMBL/GenBank/DDBJ databases">
        <title>Genomic Encyclopedia of Type Strains, Phase V (KMG-V): Genome sequencing to study the core and pangenomes of soil and plant-associated prokaryotes.</title>
        <authorList>
            <person name="Whitman W."/>
        </authorList>
    </citation>
    <scope>NUCLEOTIDE SEQUENCE</scope>
    <source>
        <strain evidence="1">SP2016B</strain>
    </source>
</reference>
<evidence type="ECO:0000313" key="1">
    <source>
        <dbReference type="EMBL" id="MCS3865897.1"/>
    </source>
</evidence>
<dbReference type="RefSeq" id="WP_259083794.1">
    <property type="nucleotide sequence ID" value="NZ_JANTYZ010000007.1"/>
</dbReference>
<name>A0A9X2R7S4_9BACT</name>
<comment type="caution">
    <text evidence="1">The sequence shown here is derived from an EMBL/GenBank/DDBJ whole genome shotgun (WGS) entry which is preliminary data.</text>
</comment>
<protein>
    <submittedName>
        <fullName evidence="1">Uncharacterized protein</fullName>
    </submittedName>
</protein>
<dbReference type="EMBL" id="JANTYZ010000007">
    <property type="protein sequence ID" value="MCS3865897.1"/>
    <property type="molecule type" value="Genomic_DNA"/>
</dbReference>